<keyword evidence="3" id="KW-1185">Reference proteome</keyword>
<dbReference type="PIRSF" id="PIRSF009320">
    <property type="entry name" value="Nuc_binding_HP_1000"/>
    <property type="match status" value="1"/>
</dbReference>
<dbReference type="SUPFAM" id="SSF52540">
    <property type="entry name" value="P-loop containing nucleoside triphosphate hydrolases"/>
    <property type="match status" value="1"/>
</dbReference>
<evidence type="ECO:0000313" key="2">
    <source>
        <dbReference type="EMBL" id="PLS29591.1"/>
    </source>
</evidence>
<dbReference type="Gene3D" id="3.40.50.300">
    <property type="entry name" value="P-loop containing nucleotide triphosphate hydrolases"/>
    <property type="match status" value="1"/>
</dbReference>
<protein>
    <submittedName>
        <fullName evidence="2">Peptide transporter</fullName>
    </submittedName>
</protein>
<reference evidence="2 3" key="1">
    <citation type="submission" date="2017-07" db="EMBL/GenBank/DDBJ databases">
        <title>Bifidobacterium novel species.</title>
        <authorList>
            <person name="Lugli G.A."/>
            <person name="Milani C."/>
            <person name="Duranti S."/>
            <person name="Mangifesta M."/>
        </authorList>
    </citation>
    <scope>NUCLEOTIDE SEQUENCE [LARGE SCALE GENOMIC DNA]</scope>
    <source>
        <strain evidence="3">Uis1B</strain>
    </source>
</reference>
<name>A0A2N5J5U8_9BIFI</name>
<dbReference type="OrthoDB" id="9804460at2"/>
<dbReference type="Pfam" id="PF01656">
    <property type="entry name" value="CbiA"/>
    <property type="match status" value="1"/>
</dbReference>
<dbReference type="Proteomes" id="UP000235050">
    <property type="component" value="Unassembled WGS sequence"/>
</dbReference>
<proteinExistence type="predicted"/>
<gene>
    <name evidence="2" type="ORF">Uis1B_2302</name>
</gene>
<dbReference type="InterPro" id="IPR027417">
    <property type="entry name" value="P-loop_NTPase"/>
</dbReference>
<feature type="domain" description="CobQ/CobB/MinD/ParA nucleotide binding" evidence="1">
    <location>
        <begin position="3"/>
        <end position="166"/>
    </location>
</feature>
<evidence type="ECO:0000313" key="3">
    <source>
        <dbReference type="Proteomes" id="UP000235050"/>
    </source>
</evidence>
<dbReference type="RefSeq" id="WP_101618406.1">
    <property type="nucleotide sequence ID" value="NZ_NMWU01000078.1"/>
</dbReference>
<dbReference type="PANTHER" id="PTHR13696:SF99">
    <property type="entry name" value="COBYRINIC ACID AC-DIAMIDE SYNTHASE"/>
    <property type="match status" value="1"/>
</dbReference>
<sequence>MRIALANAKGGVAKTTSAIYLASAAARRGLKARVLDADPQSSASLWRDMAAESGEPLDFAVEPANMSTLKRPDRMGDGWEFVDAPPSGPVLARAIGCADMVIVPASDSPLDLQQAWSTMGTIPDSIPAAVLIVRAETNTRAFDLVRGALDEQRTPRFDTVVRKRQDVKMGLNRRPGKLWEYAEAFDELKRFLTGPMDGSGSGE</sequence>
<comment type="caution">
    <text evidence="2">The sequence shown here is derived from an EMBL/GenBank/DDBJ whole genome shotgun (WGS) entry which is preliminary data.</text>
</comment>
<dbReference type="InterPro" id="IPR050678">
    <property type="entry name" value="DNA_Partitioning_ATPase"/>
</dbReference>
<evidence type="ECO:0000259" key="1">
    <source>
        <dbReference type="Pfam" id="PF01656"/>
    </source>
</evidence>
<dbReference type="InterPro" id="IPR002586">
    <property type="entry name" value="CobQ/CobB/MinD/ParA_Nub-bd_dom"/>
</dbReference>
<accession>A0A2N5J5U8</accession>
<dbReference type="PANTHER" id="PTHR13696">
    <property type="entry name" value="P-LOOP CONTAINING NUCLEOSIDE TRIPHOSPHATE HYDROLASE"/>
    <property type="match status" value="1"/>
</dbReference>
<organism evidence="2 3">
    <name type="scientific">Bifidobacterium margollesii</name>
    <dbReference type="NCBI Taxonomy" id="2020964"/>
    <lineage>
        <taxon>Bacteria</taxon>
        <taxon>Bacillati</taxon>
        <taxon>Actinomycetota</taxon>
        <taxon>Actinomycetes</taxon>
        <taxon>Bifidobacteriales</taxon>
        <taxon>Bifidobacteriaceae</taxon>
        <taxon>Bifidobacterium</taxon>
    </lineage>
</organism>
<dbReference type="CDD" id="cd02042">
    <property type="entry name" value="ParAB_family"/>
    <property type="match status" value="1"/>
</dbReference>
<dbReference type="AlphaFoldDB" id="A0A2N5J5U8"/>
<dbReference type="EMBL" id="NMWU01000078">
    <property type="protein sequence ID" value="PLS29591.1"/>
    <property type="molecule type" value="Genomic_DNA"/>
</dbReference>